<dbReference type="InterPro" id="IPR002018">
    <property type="entry name" value="CarbesteraseB"/>
</dbReference>
<dbReference type="AlphaFoldDB" id="A0AA38I9G6"/>
<dbReference type="EC" id="3.1.1.-" evidence="7"/>
<gene>
    <name evidence="9" type="ORF">Zmor_021862</name>
</gene>
<reference evidence="9" key="1">
    <citation type="journal article" date="2023" name="G3 (Bethesda)">
        <title>Whole genome assemblies of Zophobas morio and Tenebrio molitor.</title>
        <authorList>
            <person name="Kaur S."/>
            <person name="Stinson S.A."/>
            <person name="diCenzo G.C."/>
        </authorList>
    </citation>
    <scope>NUCLEOTIDE SEQUENCE</scope>
    <source>
        <strain evidence="9">QUZm001</strain>
    </source>
</reference>
<comment type="similarity">
    <text evidence="1 7">Belongs to the type-B carboxylesterase/lipase family.</text>
</comment>
<proteinExistence type="inferred from homology"/>
<accession>A0AA38I9G6</accession>
<keyword evidence="4 7" id="KW-0378">Hydrolase</keyword>
<protein>
    <recommendedName>
        <fullName evidence="7">Carboxylic ester hydrolase</fullName>
        <ecNumber evidence="7">3.1.1.-</ecNumber>
    </recommendedName>
</protein>
<evidence type="ECO:0000256" key="5">
    <source>
        <dbReference type="ARBA" id="ARBA00023157"/>
    </source>
</evidence>
<dbReference type="Proteomes" id="UP001168821">
    <property type="component" value="Unassembled WGS sequence"/>
</dbReference>
<dbReference type="SUPFAM" id="SSF53474">
    <property type="entry name" value="alpha/beta-Hydrolases"/>
    <property type="match status" value="1"/>
</dbReference>
<dbReference type="GO" id="GO:0052689">
    <property type="term" value="F:carboxylic ester hydrolase activity"/>
    <property type="evidence" value="ECO:0007669"/>
    <property type="project" value="UniProtKB-KW"/>
</dbReference>
<organism evidence="9 10">
    <name type="scientific">Zophobas morio</name>
    <dbReference type="NCBI Taxonomy" id="2755281"/>
    <lineage>
        <taxon>Eukaryota</taxon>
        <taxon>Metazoa</taxon>
        <taxon>Ecdysozoa</taxon>
        <taxon>Arthropoda</taxon>
        <taxon>Hexapoda</taxon>
        <taxon>Insecta</taxon>
        <taxon>Pterygota</taxon>
        <taxon>Neoptera</taxon>
        <taxon>Endopterygota</taxon>
        <taxon>Coleoptera</taxon>
        <taxon>Polyphaga</taxon>
        <taxon>Cucujiformia</taxon>
        <taxon>Tenebrionidae</taxon>
        <taxon>Zophobas</taxon>
    </lineage>
</organism>
<dbReference type="InterPro" id="IPR019819">
    <property type="entry name" value="Carboxylesterase_B_CS"/>
</dbReference>
<keyword evidence="5" id="KW-1015">Disulfide bond</keyword>
<dbReference type="InterPro" id="IPR002168">
    <property type="entry name" value="Lipase_GDXG_HIS_AS"/>
</dbReference>
<dbReference type="InterPro" id="IPR019826">
    <property type="entry name" value="Carboxylesterase_B_AS"/>
</dbReference>
<comment type="similarity">
    <text evidence="2">Belongs to the 'GDXG' lipolytic enzyme family.</text>
</comment>
<dbReference type="PROSITE" id="PS00122">
    <property type="entry name" value="CARBOXYLESTERASE_B_1"/>
    <property type="match status" value="1"/>
</dbReference>
<dbReference type="Gene3D" id="3.40.50.1820">
    <property type="entry name" value="alpha/beta hydrolase"/>
    <property type="match status" value="1"/>
</dbReference>
<dbReference type="Pfam" id="PF00135">
    <property type="entry name" value="COesterase"/>
    <property type="match status" value="1"/>
</dbReference>
<keyword evidence="10" id="KW-1185">Reference proteome</keyword>
<evidence type="ECO:0000313" key="9">
    <source>
        <dbReference type="EMBL" id="KAJ3650157.1"/>
    </source>
</evidence>
<dbReference type="PROSITE" id="PS01173">
    <property type="entry name" value="LIPASE_GDXG_HIS"/>
    <property type="match status" value="1"/>
</dbReference>
<dbReference type="PANTHER" id="PTHR43142">
    <property type="entry name" value="CARBOXYLIC ESTER HYDROLASE"/>
    <property type="match status" value="1"/>
</dbReference>
<dbReference type="PROSITE" id="PS00941">
    <property type="entry name" value="CARBOXYLESTERASE_B_2"/>
    <property type="match status" value="1"/>
</dbReference>
<dbReference type="PANTHER" id="PTHR43142:SF1">
    <property type="entry name" value="CARBOXYLIC ESTER HYDROLASE"/>
    <property type="match status" value="1"/>
</dbReference>
<feature type="domain" description="Carboxylesterase type B" evidence="8">
    <location>
        <begin position="51"/>
        <end position="572"/>
    </location>
</feature>
<dbReference type="EMBL" id="JALNTZ010000006">
    <property type="protein sequence ID" value="KAJ3650157.1"/>
    <property type="molecule type" value="Genomic_DNA"/>
</dbReference>
<evidence type="ECO:0000259" key="8">
    <source>
        <dbReference type="Pfam" id="PF00135"/>
    </source>
</evidence>
<sequence>MVLAKINVMWKALAKNIYIIKILLLTVIRHYLPGHRKVINIYKRLKNVEGPVVSTTNGKLRGKVGTAFNDRLFYSFQGIPYAKPPLGALRFKAPQPPEPWTGIKDATHEGNDCVSRHTVLRTLIGSEDCLTLNVYTPELPTNQRNDDLKPVMFWIHGGGFTSGSGSTEAYGPEFILMEDVVLVTINYRTGILGFLCFEDPDLDIPGNAGMKDMLMALQWVHDNIIHFGGNPNNVTIFGESAGAAACHYLILSPKAKGLFHKAILQSGCAINVWAKGRSYTEELSEVLGLETRDDQSVFKAIQDLPPDQLYKAAEKMCDVSEPFIACKVRPHGPVVERKSKDAFLWENPLDIMKSGRYNHVPIIIGFTTREGILGEIVQKPYPFRPITNFELSVPHFLKIARGSELSKQLAEKIKLFYYGDEEPTTENKDKYYILETDNFFLREILTTVKYHEQNSSDSVYLYRMSSETSLNMLKKIYNMTEPGVCHGDDIGYLFKNLLTPNIEPGSDEDIGMRRFVHMWTNFAKYGNPVQDDNTSTVDVKWKPVTQSELHFLDIGKELTMELNPEPERMEFWSNLFDIYCK</sequence>
<dbReference type="InterPro" id="IPR029058">
    <property type="entry name" value="AB_hydrolase_fold"/>
</dbReference>
<comment type="caution">
    <text evidence="9">The sequence shown here is derived from an EMBL/GenBank/DDBJ whole genome shotgun (WGS) entry which is preliminary data.</text>
</comment>
<evidence type="ECO:0000256" key="3">
    <source>
        <dbReference type="ARBA" id="ARBA00022487"/>
    </source>
</evidence>
<evidence type="ECO:0000256" key="2">
    <source>
        <dbReference type="ARBA" id="ARBA00010515"/>
    </source>
</evidence>
<keyword evidence="6" id="KW-0325">Glycoprotein</keyword>
<evidence type="ECO:0000256" key="6">
    <source>
        <dbReference type="ARBA" id="ARBA00023180"/>
    </source>
</evidence>
<evidence type="ECO:0000256" key="7">
    <source>
        <dbReference type="RuleBase" id="RU361235"/>
    </source>
</evidence>
<evidence type="ECO:0000256" key="4">
    <source>
        <dbReference type="ARBA" id="ARBA00022801"/>
    </source>
</evidence>
<evidence type="ECO:0000313" key="10">
    <source>
        <dbReference type="Proteomes" id="UP001168821"/>
    </source>
</evidence>
<name>A0AA38I9G6_9CUCU</name>
<evidence type="ECO:0000256" key="1">
    <source>
        <dbReference type="ARBA" id="ARBA00005964"/>
    </source>
</evidence>
<keyword evidence="3" id="KW-0719">Serine esterase</keyword>